<protein>
    <submittedName>
        <fullName evidence="2">Uncharacterized protein</fullName>
    </submittedName>
</protein>
<evidence type="ECO:0000256" key="1">
    <source>
        <dbReference type="SAM" id="MobiDB-lite"/>
    </source>
</evidence>
<feature type="region of interest" description="Disordered" evidence="1">
    <location>
        <begin position="47"/>
        <end position="69"/>
    </location>
</feature>
<dbReference type="EMBL" id="JBBWWR010000012">
    <property type="protein sequence ID" value="KAK8958373.1"/>
    <property type="molecule type" value="Genomic_DNA"/>
</dbReference>
<dbReference type="Pfam" id="PF06273">
    <property type="entry name" value="eIF-4B"/>
    <property type="match status" value="1"/>
</dbReference>
<sequence>MKENKMLPWSAVGAAGAWALDAERAEAEEAERAAAAVSSAAHSSLFAGDPVQSFPTPKEAAAKTTAKKKKKKGVTIPLSVFTTNTFVGPGDARRDPYFEHRDIAADQMLFLPTGPRERPLEELKNARIGGGIRSYGSGAPRRFDEEVGWGLPPSRARDPAMPSRADEVDSSASVKKPYGPTMDSGRNAAASRADEVDNWSSEKKFSAPLSRQPGFVSGFRAGPERDEEKMLKEEIDHLKKELGKITEGNVNDDSAGQHDNLLEQIQKREHDLDELIREFDDKVRFGHKSGARPGSGSSIAPSHDPSVRSDFSERSSRQTEFADRNRSRATGGSWGRSSRGSGVLECRRMDSFNKE</sequence>
<keyword evidence="3" id="KW-1185">Reference proteome</keyword>
<feature type="compositionally biased region" description="Basic and acidic residues" evidence="1">
    <location>
        <begin position="305"/>
        <end position="326"/>
    </location>
</feature>
<dbReference type="Proteomes" id="UP001412067">
    <property type="component" value="Unassembled WGS sequence"/>
</dbReference>
<comment type="caution">
    <text evidence="2">The sequence shown here is derived from an EMBL/GenBank/DDBJ whole genome shotgun (WGS) entry which is preliminary data.</text>
</comment>
<accession>A0ABR2M592</accession>
<feature type="compositionally biased region" description="Basic and acidic residues" evidence="1">
    <location>
        <begin position="192"/>
        <end position="205"/>
    </location>
</feature>
<dbReference type="PANTHER" id="PTHR32091:SF20">
    <property type="entry name" value="EUKARYOTIC TRANSLATION INITIATION FACTOR 4B1"/>
    <property type="match status" value="1"/>
</dbReference>
<feature type="compositionally biased region" description="Low complexity" evidence="1">
    <location>
        <begin position="328"/>
        <end position="342"/>
    </location>
</feature>
<gene>
    <name evidence="2" type="ORF">KSP40_PGU014795</name>
</gene>
<feature type="region of interest" description="Disordered" evidence="1">
    <location>
        <begin position="122"/>
        <end position="227"/>
    </location>
</feature>
<evidence type="ECO:0000313" key="3">
    <source>
        <dbReference type="Proteomes" id="UP001412067"/>
    </source>
</evidence>
<feature type="region of interest" description="Disordered" evidence="1">
    <location>
        <begin position="285"/>
        <end position="355"/>
    </location>
</feature>
<reference evidence="2 3" key="1">
    <citation type="journal article" date="2022" name="Nat. Plants">
        <title>Genomes of leafy and leafless Platanthera orchids illuminate the evolution of mycoheterotrophy.</title>
        <authorList>
            <person name="Li M.H."/>
            <person name="Liu K.W."/>
            <person name="Li Z."/>
            <person name="Lu H.C."/>
            <person name="Ye Q.L."/>
            <person name="Zhang D."/>
            <person name="Wang J.Y."/>
            <person name="Li Y.F."/>
            <person name="Zhong Z.M."/>
            <person name="Liu X."/>
            <person name="Yu X."/>
            <person name="Liu D.K."/>
            <person name="Tu X.D."/>
            <person name="Liu B."/>
            <person name="Hao Y."/>
            <person name="Liao X.Y."/>
            <person name="Jiang Y.T."/>
            <person name="Sun W.H."/>
            <person name="Chen J."/>
            <person name="Chen Y.Q."/>
            <person name="Ai Y."/>
            <person name="Zhai J.W."/>
            <person name="Wu S.S."/>
            <person name="Zhou Z."/>
            <person name="Hsiao Y.Y."/>
            <person name="Wu W.L."/>
            <person name="Chen Y.Y."/>
            <person name="Lin Y.F."/>
            <person name="Hsu J.L."/>
            <person name="Li C.Y."/>
            <person name="Wang Z.W."/>
            <person name="Zhao X."/>
            <person name="Zhong W.Y."/>
            <person name="Ma X.K."/>
            <person name="Ma L."/>
            <person name="Huang J."/>
            <person name="Chen G.Z."/>
            <person name="Huang M.Z."/>
            <person name="Huang L."/>
            <person name="Peng D.H."/>
            <person name="Luo Y.B."/>
            <person name="Zou S.Q."/>
            <person name="Chen S.P."/>
            <person name="Lan S."/>
            <person name="Tsai W.C."/>
            <person name="Van de Peer Y."/>
            <person name="Liu Z.J."/>
        </authorList>
    </citation>
    <scope>NUCLEOTIDE SEQUENCE [LARGE SCALE GENOMIC DNA]</scope>
    <source>
        <strain evidence="2">Lor288</strain>
    </source>
</reference>
<name>A0ABR2M592_9ASPA</name>
<dbReference type="PANTHER" id="PTHR32091">
    <property type="entry name" value="EUKARYOTIC TRANSLATION INITIATION FACTOR 4B"/>
    <property type="match status" value="1"/>
</dbReference>
<organism evidence="2 3">
    <name type="scientific">Platanthera guangdongensis</name>
    <dbReference type="NCBI Taxonomy" id="2320717"/>
    <lineage>
        <taxon>Eukaryota</taxon>
        <taxon>Viridiplantae</taxon>
        <taxon>Streptophyta</taxon>
        <taxon>Embryophyta</taxon>
        <taxon>Tracheophyta</taxon>
        <taxon>Spermatophyta</taxon>
        <taxon>Magnoliopsida</taxon>
        <taxon>Liliopsida</taxon>
        <taxon>Asparagales</taxon>
        <taxon>Orchidaceae</taxon>
        <taxon>Orchidoideae</taxon>
        <taxon>Orchideae</taxon>
        <taxon>Orchidinae</taxon>
        <taxon>Platanthera</taxon>
    </lineage>
</organism>
<evidence type="ECO:0000313" key="2">
    <source>
        <dbReference type="EMBL" id="KAK8958373.1"/>
    </source>
</evidence>
<feature type="region of interest" description="Disordered" evidence="1">
    <location>
        <begin position="243"/>
        <end position="262"/>
    </location>
</feature>
<proteinExistence type="predicted"/>
<feature type="compositionally biased region" description="Basic and acidic residues" evidence="1">
    <location>
        <begin position="345"/>
        <end position="355"/>
    </location>
</feature>
<dbReference type="InterPro" id="IPR010433">
    <property type="entry name" value="EIF-4B_pln"/>
</dbReference>